<feature type="transmembrane region" description="Helical" evidence="2">
    <location>
        <begin position="161"/>
        <end position="180"/>
    </location>
</feature>
<evidence type="ECO:0000256" key="2">
    <source>
        <dbReference type="SAM" id="Phobius"/>
    </source>
</evidence>
<accession>A0A8J7RFE0</accession>
<keyword evidence="2" id="KW-0472">Membrane</keyword>
<evidence type="ECO:0000259" key="3">
    <source>
        <dbReference type="Pfam" id="PF04473"/>
    </source>
</evidence>
<evidence type="ECO:0000256" key="1">
    <source>
        <dbReference type="ARBA" id="ARBA00007458"/>
    </source>
</evidence>
<keyword evidence="4" id="KW-0645">Protease</keyword>
<dbReference type="EMBL" id="JAGGMV010000001">
    <property type="protein sequence ID" value="MBP2201284.1"/>
    <property type="molecule type" value="Genomic_DNA"/>
</dbReference>
<protein>
    <submittedName>
        <fullName evidence="4">Putative transglutaminase-like protease</fullName>
    </submittedName>
</protein>
<keyword evidence="2" id="KW-1133">Transmembrane helix</keyword>
<dbReference type="RefSeq" id="WP_209631504.1">
    <property type="nucleotide sequence ID" value="NZ_JAGGMU010000001.1"/>
</dbReference>
<dbReference type="InterPro" id="IPR007562">
    <property type="entry name" value="Transglutaminase-like_domain"/>
</dbReference>
<gene>
    <name evidence="4" type="ORF">J3E07_000682</name>
</gene>
<feature type="domain" description="Transglutaminase-like" evidence="3">
    <location>
        <begin position="57"/>
        <end position="279"/>
    </location>
</feature>
<dbReference type="GO" id="GO:0006508">
    <property type="term" value="P:proteolysis"/>
    <property type="evidence" value="ECO:0007669"/>
    <property type="project" value="UniProtKB-KW"/>
</dbReference>
<proteinExistence type="inferred from homology"/>
<dbReference type="Proteomes" id="UP000740329">
    <property type="component" value="Unassembled WGS sequence"/>
</dbReference>
<dbReference type="GO" id="GO:0008233">
    <property type="term" value="F:peptidase activity"/>
    <property type="evidence" value="ECO:0007669"/>
    <property type="project" value="UniProtKB-KW"/>
</dbReference>
<organism evidence="4 5">
    <name type="scientific">Methanococcus voltae</name>
    <dbReference type="NCBI Taxonomy" id="2188"/>
    <lineage>
        <taxon>Archaea</taxon>
        <taxon>Methanobacteriati</taxon>
        <taxon>Methanobacteriota</taxon>
        <taxon>Methanomada group</taxon>
        <taxon>Methanococci</taxon>
        <taxon>Methanococcales</taxon>
        <taxon>Methanococcaceae</taxon>
        <taxon>Methanococcus</taxon>
    </lineage>
</organism>
<reference evidence="4" key="1">
    <citation type="submission" date="2021-03" db="EMBL/GenBank/DDBJ databases">
        <title>Genomic Encyclopedia of Type Strains, Phase IV (KMG-V): Genome sequencing to study the core and pangenomes of soil and plant-associated prokaryotes.</title>
        <authorList>
            <person name="Whitman W."/>
        </authorList>
    </citation>
    <scope>NUCLEOTIDE SEQUENCE</scope>
    <source>
        <strain evidence="4">C4</strain>
    </source>
</reference>
<comment type="caution">
    <text evidence="4">The sequence shown here is derived from an EMBL/GenBank/DDBJ whole genome shotgun (WGS) entry which is preliminary data.</text>
</comment>
<comment type="similarity">
    <text evidence="1">Belongs to the UPF0252 family.</text>
</comment>
<keyword evidence="2" id="KW-0812">Transmembrane</keyword>
<dbReference type="AlphaFoldDB" id="A0A8J7RFE0"/>
<dbReference type="Pfam" id="PF04473">
    <property type="entry name" value="DUF553"/>
    <property type="match status" value="1"/>
</dbReference>
<name>A0A8J7RFE0_METVO</name>
<sequence length="422" mass="49618">MGFTKNLKKIYLNGQMGVNDENMEELNKIYNIINLNNNNKHDDNTHKNDIYNKAILSNILEFQNLNIEYTFERGIVFAIVTILFLGLASISITNILTIISALFLGIYGGLLYPVYSFSFLLLILYLAYTNNLYSKFIVIMFITSILINYYLYYIFGFLDSVILYSACIGGILAVMTYVYLKYRLISRDKKLAYHTIESIFKLNLPIESSLRYRVAICREYAKITAMLLNKAGFKDIYYFTIIGHVATGLKLNNKYYVLDQRLPILSLNDWLYKVGRKNVDAYKLKFMDVTDLNRNLDSKNHNEHLKIELEDINTIYRDYDHDENLYRELNYKDMSNKLLKLLNCNPKPILNKKPDFNITLKYYIREIDEVIEYSILRMLYLEIGKKFGSNISKISNIEIYKSEINKNELVINIWINNKDYTE</sequence>
<feature type="transmembrane region" description="Helical" evidence="2">
    <location>
        <begin position="110"/>
        <end position="129"/>
    </location>
</feature>
<keyword evidence="4" id="KW-0378">Hydrolase</keyword>
<dbReference type="OrthoDB" id="86147at2157"/>
<evidence type="ECO:0000313" key="4">
    <source>
        <dbReference type="EMBL" id="MBP2201284.1"/>
    </source>
</evidence>
<evidence type="ECO:0000313" key="5">
    <source>
        <dbReference type="Proteomes" id="UP000740329"/>
    </source>
</evidence>
<feature type="transmembrane region" description="Helical" evidence="2">
    <location>
        <begin position="136"/>
        <end position="155"/>
    </location>
</feature>
<feature type="transmembrane region" description="Helical" evidence="2">
    <location>
        <begin position="75"/>
        <end position="104"/>
    </location>
</feature>